<dbReference type="GO" id="GO:0004665">
    <property type="term" value="F:prephenate dehydrogenase (NADP+) activity"/>
    <property type="evidence" value="ECO:0007669"/>
    <property type="project" value="InterPro"/>
</dbReference>
<dbReference type="PANTHER" id="PTHR21363:SF0">
    <property type="entry name" value="PREPHENATE DEHYDROGENASE [NADP(+)]"/>
    <property type="match status" value="1"/>
</dbReference>
<dbReference type="Gene3D" id="1.10.3660.10">
    <property type="entry name" value="6-phosphogluconate dehydrogenase C-terminal like domain"/>
    <property type="match status" value="1"/>
</dbReference>
<accession>A0A519BA12</accession>
<dbReference type="EMBL" id="SGBD01000004">
    <property type="protein sequence ID" value="RZD14115.1"/>
    <property type="molecule type" value="Genomic_DNA"/>
</dbReference>
<dbReference type="PROSITE" id="PS51176">
    <property type="entry name" value="PDH_ADH"/>
    <property type="match status" value="1"/>
</dbReference>
<dbReference type="InterPro" id="IPR050812">
    <property type="entry name" value="Preph/Arog_dehydrog"/>
</dbReference>
<dbReference type="AlphaFoldDB" id="A0A519BA12"/>
<dbReference type="SUPFAM" id="SSF51735">
    <property type="entry name" value="NAD(P)-binding Rossmann-fold domains"/>
    <property type="match status" value="1"/>
</dbReference>
<dbReference type="InterPro" id="IPR036291">
    <property type="entry name" value="NAD(P)-bd_dom_sf"/>
</dbReference>
<evidence type="ECO:0000256" key="1">
    <source>
        <dbReference type="ARBA" id="ARBA00023002"/>
    </source>
</evidence>
<dbReference type="InterPro" id="IPR046825">
    <property type="entry name" value="PDH_C"/>
</dbReference>
<sequence length="300" mass="33137">MFKEISIIGLGFMGASIAGAVKTIHPEIKISGYDIIQKKIDYCLSSGIIDYAMDFNMDAHKNPCYGNSLDDLTSLVILCTTPKAILTLFDRYKTFFENAPFITDIGSVKSVITHNAEIKNFKNFVGSHPICGSDKSGPENADFNLFKNKNCVVIKEDSDLADKTRTDKVEAVAKFWKMLKMNVVYLAADFHDNIVAYTSHLPHLIAFVLSDTVLSFIQRGKESGNGTFSLIGSGFRDSTRIASSSPDIWTDIFLMNNENIAASLEDFIASANILKGFLETGDEEGLKNIITKIADSRKKI</sequence>
<dbReference type="InterPro" id="IPR003099">
    <property type="entry name" value="Prephen_DH"/>
</dbReference>
<dbReference type="GO" id="GO:0070403">
    <property type="term" value="F:NAD+ binding"/>
    <property type="evidence" value="ECO:0007669"/>
    <property type="project" value="InterPro"/>
</dbReference>
<feature type="domain" description="Prephenate/arogenate dehydrogenase" evidence="2">
    <location>
        <begin position="3"/>
        <end position="300"/>
    </location>
</feature>
<dbReference type="PANTHER" id="PTHR21363">
    <property type="entry name" value="PREPHENATE DEHYDROGENASE"/>
    <property type="match status" value="1"/>
</dbReference>
<dbReference type="InterPro" id="IPR046826">
    <property type="entry name" value="PDH_N"/>
</dbReference>
<dbReference type="InterPro" id="IPR008927">
    <property type="entry name" value="6-PGluconate_DH-like_C_sf"/>
</dbReference>
<keyword evidence="1" id="KW-0560">Oxidoreductase</keyword>
<dbReference type="GO" id="GO:0006571">
    <property type="term" value="P:tyrosine biosynthetic process"/>
    <property type="evidence" value="ECO:0007669"/>
    <property type="project" value="InterPro"/>
</dbReference>
<organism evidence="3 4">
    <name type="scientific">Candidatus Acidulodesulfobacterium ferriphilum</name>
    <dbReference type="NCBI Taxonomy" id="2597223"/>
    <lineage>
        <taxon>Bacteria</taxon>
        <taxon>Deltaproteobacteria</taxon>
        <taxon>Candidatus Acidulodesulfobacterales</taxon>
        <taxon>Candidatus Acidulodesulfobacterium</taxon>
    </lineage>
</organism>
<comment type="caution">
    <text evidence="3">The sequence shown here is derived from an EMBL/GenBank/DDBJ whole genome shotgun (WGS) entry which is preliminary data.</text>
</comment>
<protein>
    <submittedName>
        <fullName evidence="3">Prephenate dehydrogenase/arogenate dehydrogenase family protein</fullName>
    </submittedName>
</protein>
<dbReference type="Pfam" id="PF20463">
    <property type="entry name" value="PDH_C"/>
    <property type="match status" value="1"/>
</dbReference>
<proteinExistence type="predicted"/>
<gene>
    <name evidence="3" type="ORF">EVJ47_07725</name>
</gene>
<evidence type="ECO:0000259" key="2">
    <source>
        <dbReference type="PROSITE" id="PS51176"/>
    </source>
</evidence>
<dbReference type="Proteomes" id="UP000320813">
    <property type="component" value="Unassembled WGS sequence"/>
</dbReference>
<evidence type="ECO:0000313" key="3">
    <source>
        <dbReference type="EMBL" id="RZD14115.1"/>
    </source>
</evidence>
<dbReference type="SUPFAM" id="SSF48179">
    <property type="entry name" value="6-phosphogluconate dehydrogenase C-terminal domain-like"/>
    <property type="match status" value="1"/>
</dbReference>
<evidence type="ECO:0000313" key="4">
    <source>
        <dbReference type="Proteomes" id="UP000320813"/>
    </source>
</evidence>
<dbReference type="Pfam" id="PF02153">
    <property type="entry name" value="PDH_N"/>
    <property type="match status" value="1"/>
</dbReference>
<dbReference type="Gene3D" id="3.40.50.720">
    <property type="entry name" value="NAD(P)-binding Rossmann-like Domain"/>
    <property type="match status" value="1"/>
</dbReference>
<reference evidence="3 4" key="1">
    <citation type="submission" date="2019-01" db="EMBL/GenBank/DDBJ databases">
        <title>Insights into ecological role of a new deltaproteobacterial order Candidatus Sinidesulfobacterales (Sva0485) by metagenomics and metatranscriptomics.</title>
        <authorList>
            <person name="Tan S."/>
            <person name="Liu J."/>
            <person name="Fang Y."/>
            <person name="Hedlund B.P."/>
            <person name="Lian Z.H."/>
            <person name="Huang L.Y."/>
            <person name="Li J.T."/>
            <person name="Huang L.N."/>
            <person name="Li W.J."/>
            <person name="Jiang H.C."/>
            <person name="Dong H.L."/>
            <person name="Shu W.S."/>
        </authorList>
    </citation>
    <scope>NUCLEOTIDE SEQUENCE [LARGE SCALE GENOMIC DNA]</scope>
    <source>
        <strain evidence="3">AP3</strain>
    </source>
</reference>
<name>A0A519BA12_9DELT</name>
<dbReference type="GO" id="GO:0008977">
    <property type="term" value="F:prephenate dehydrogenase (NAD+) activity"/>
    <property type="evidence" value="ECO:0007669"/>
    <property type="project" value="InterPro"/>
</dbReference>